<dbReference type="Proteomes" id="UP000287651">
    <property type="component" value="Unassembled WGS sequence"/>
</dbReference>
<dbReference type="EMBL" id="AMZH03000669">
    <property type="protein sequence ID" value="RRT82560.1"/>
    <property type="molecule type" value="Genomic_DNA"/>
</dbReference>
<feature type="region of interest" description="Disordered" evidence="2">
    <location>
        <begin position="314"/>
        <end position="364"/>
    </location>
</feature>
<accession>A0A427B268</accession>
<dbReference type="GO" id="GO:0003729">
    <property type="term" value="F:mRNA binding"/>
    <property type="evidence" value="ECO:0007669"/>
    <property type="project" value="InterPro"/>
</dbReference>
<dbReference type="GO" id="GO:0006402">
    <property type="term" value="P:mRNA catabolic process"/>
    <property type="evidence" value="ECO:0007669"/>
    <property type="project" value="InterPro"/>
</dbReference>
<comment type="caution">
    <text evidence="3">The sequence shown here is derived from an EMBL/GenBank/DDBJ whole genome shotgun (WGS) entry which is preliminary data.</text>
</comment>
<dbReference type="AlphaFoldDB" id="A0A427B268"/>
<dbReference type="PANTHER" id="PTHR31447:SF0">
    <property type="entry name" value="HYDROXYPROLINE-RICH GLYCOPROTEIN FAMILY PROTEIN"/>
    <property type="match status" value="1"/>
</dbReference>
<organism evidence="3 4">
    <name type="scientific">Ensete ventricosum</name>
    <name type="common">Abyssinian banana</name>
    <name type="synonym">Musa ensete</name>
    <dbReference type="NCBI Taxonomy" id="4639"/>
    <lineage>
        <taxon>Eukaryota</taxon>
        <taxon>Viridiplantae</taxon>
        <taxon>Streptophyta</taxon>
        <taxon>Embryophyta</taxon>
        <taxon>Tracheophyta</taxon>
        <taxon>Spermatophyta</taxon>
        <taxon>Magnoliopsida</taxon>
        <taxon>Liliopsida</taxon>
        <taxon>Zingiberales</taxon>
        <taxon>Musaceae</taxon>
        <taxon>Ensete</taxon>
    </lineage>
</organism>
<dbReference type="GO" id="GO:0032451">
    <property type="term" value="F:demethylase activity"/>
    <property type="evidence" value="ECO:0007669"/>
    <property type="project" value="InterPro"/>
</dbReference>
<comment type="similarity">
    <text evidence="1">Belongs to the alkB family.</text>
</comment>
<gene>
    <name evidence="3" type="ORF">B296_00016854</name>
</gene>
<evidence type="ECO:0000313" key="3">
    <source>
        <dbReference type="EMBL" id="RRT82560.1"/>
    </source>
</evidence>
<reference evidence="3 4" key="1">
    <citation type="journal article" date="2014" name="Agronomy (Basel)">
        <title>A Draft Genome Sequence for Ensete ventricosum, the Drought-Tolerant Tree Against Hunger.</title>
        <authorList>
            <person name="Harrison J."/>
            <person name="Moore K.A."/>
            <person name="Paszkiewicz K."/>
            <person name="Jones T."/>
            <person name="Grant M."/>
            <person name="Ambacheew D."/>
            <person name="Muzemil S."/>
            <person name="Studholme D.J."/>
        </authorList>
    </citation>
    <scope>NUCLEOTIDE SEQUENCE [LARGE SCALE GENOMIC DNA]</scope>
</reference>
<dbReference type="PANTHER" id="PTHR31447">
    <property type="entry name" value="HYDROXYPROLINE-RICH GLYCOPROTEIN FAMILY PROTEIN-RELATED"/>
    <property type="match status" value="1"/>
</dbReference>
<sequence>MKYNFMLNAKLSERRVEVIPSLLQDVFDNLVQLQVLPVKPDYCIIDFFNEVRKFYTFVMLWKLVQVRANMGVSVKGDHSQPRTWPPWYGRPVCNLLLTECDIVYGRAVESDHRGDYNGSLKLSLTAGYGFFHQNSHLTCFFKALLVMQGKSADLAKRAIPSLRKQRLLLTFGKSRPKNTLPTVHPTSGLSSVRSPNFYRHPSGRKYYGDIPTTGVLQALPFHSQNMPPPNGAQPVFVTPPVVASAAVPYPTPMMAPTTTGWTVAAPPRHTAPQVPVPGTGVFLPPGSVHLPPSQQFSVAPISVAASYTPHTFASPESNGVEKPSCNNDASPKISPKTSPNSITDLTGPKLEHNGCFSAGNAAPDEEQQAVAKKFVNKLTQNVATSMKE</sequence>
<proteinExistence type="inferred from homology"/>
<evidence type="ECO:0000256" key="2">
    <source>
        <dbReference type="SAM" id="MobiDB-lite"/>
    </source>
</evidence>
<feature type="compositionally biased region" description="Polar residues" evidence="2">
    <location>
        <begin position="324"/>
        <end position="344"/>
    </location>
</feature>
<evidence type="ECO:0000313" key="4">
    <source>
        <dbReference type="Proteomes" id="UP000287651"/>
    </source>
</evidence>
<dbReference type="InterPro" id="IPR037151">
    <property type="entry name" value="AlkB-like_sf"/>
</dbReference>
<evidence type="ECO:0000256" key="1">
    <source>
        <dbReference type="ARBA" id="ARBA00007879"/>
    </source>
</evidence>
<name>A0A427B268_ENSVE</name>
<protein>
    <submittedName>
        <fullName evidence="3">Uncharacterized protein</fullName>
    </submittedName>
</protein>
<dbReference type="Gene3D" id="2.60.120.590">
    <property type="entry name" value="Alpha-ketoglutarate-dependent dioxygenase AlkB-like"/>
    <property type="match status" value="1"/>
</dbReference>
<dbReference type="InterPro" id="IPR044842">
    <property type="entry name" value="ALKBH9B/ALKBH10B-like"/>
</dbReference>